<dbReference type="EC" id="5.6.2.2" evidence="3"/>
<comment type="caution">
    <text evidence="8">The sequence shown here is derived from an EMBL/GenBank/DDBJ whole genome shotgun (WGS) entry which is preliminary data.</text>
</comment>
<dbReference type="InterPro" id="IPR050634">
    <property type="entry name" value="DNA_Topoisomerase_II"/>
</dbReference>
<organism evidence="8 9">
    <name type="scientific">Hibiscus trionum</name>
    <name type="common">Flower of an hour</name>
    <dbReference type="NCBI Taxonomy" id="183268"/>
    <lineage>
        <taxon>Eukaryota</taxon>
        <taxon>Viridiplantae</taxon>
        <taxon>Streptophyta</taxon>
        <taxon>Embryophyta</taxon>
        <taxon>Tracheophyta</taxon>
        <taxon>Spermatophyta</taxon>
        <taxon>Magnoliopsida</taxon>
        <taxon>eudicotyledons</taxon>
        <taxon>Gunneridae</taxon>
        <taxon>Pentapetalae</taxon>
        <taxon>rosids</taxon>
        <taxon>malvids</taxon>
        <taxon>Malvales</taxon>
        <taxon>Malvaceae</taxon>
        <taxon>Malvoideae</taxon>
        <taxon>Hibiscus</taxon>
    </lineage>
</organism>
<dbReference type="GO" id="GO:0000712">
    <property type="term" value="P:resolution of meiotic recombination intermediates"/>
    <property type="evidence" value="ECO:0007669"/>
    <property type="project" value="TreeGrafter"/>
</dbReference>
<protein>
    <recommendedName>
        <fullName evidence="3">DNA topoisomerase (ATP-hydrolyzing)</fullName>
        <ecNumber evidence="3">5.6.2.2</ecNumber>
    </recommendedName>
</protein>
<gene>
    <name evidence="8" type="ORF">HRI_002297700</name>
</gene>
<dbReference type="Pfam" id="PF00204">
    <property type="entry name" value="DNA_gyraseB"/>
    <property type="match status" value="1"/>
</dbReference>
<sequence>MTELDNDLVVLIKKSVFNLAACLEAAVDVKLNGESLVNSFVDYVKYYLKDVFEPLLSFHTERWEVCVSLSEGQFQHTDFVNGISTTKGGTHVDYVTGRISKYVLKSINKQE</sequence>
<evidence type="ECO:0000313" key="8">
    <source>
        <dbReference type="EMBL" id="GMI86284.1"/>
    </source>
</evidence>
<dbReference type="PANTHER" id="PTHR10169:SF38">
    <property type="entry name" value="DNA TOPOISOMERASE 2"/>
    <property type="match status" value="1"/>
</dbReference>
<dbReference type="GO" id="GO:0005634">
    <property type="term" value="C:nucleus"/>
    <property type="evidence" value="ECO:0007669"/>
    <property type="project" value="TreeGrafter"/>
</dbReference>
<evidence type="ECO:0000256" key="2">
    <source>
        <dbReference type="ARBA" id="ARBA00001946"/>
    </source>
</evidence>
<dbReference type="Gene3D" id="3.30.230.10">
    <property type="match status" value="1"/>
</dbReference>
<reference evidence="8" key="1">
    <citation type="submission" date="2023-05" db="EMBL/GenBank/DDBJ databases">
        <title>Genome and transcriptome analyses reveal genes involved in the formation of fine ridges on petal epidermal cells in Hibiscus trionum.</title>
        <authorList>
            <person name="Koshimizu S."/>
            <person name="Masuda S."/>
            <person name="Ishii T."/>
            <person name="Shirasu K."/>
            <person name="Hoshino A."/>
            <person name="Arita M."/>
        </authorList>
    </citation>
    <scope>NUCLEOTIDE SEQUENCE</scope>
    <source>
        <strain evidence="8">Hamamatsu line</strain>
    </source>
</reference>
<dbReference type="PANTHER" id="PTHR10169">
    <property type="entry name" value="DNA TOPOISOMERASE/GYRASE"/>
    <property type="match status" value="1"/>
</dbReference>
<dbReference type="InterPro" id="IPR020568">
    <property type="entry name" value="Ribosomal_Su5_D2-typ_SF"/>
</dbReference>
<dbReference type="GO" id="GO:0003918">
    <property type="term" value="F:DNA topoisomerase type II (double strand cut, ATP-hydrolyzing) activity"/>
    <property type="evidence" value="ECO:0007669"/>
    <property type="project" value="UniProtKB-EC"/>
</dbReference>
<dbReference type="GO" id="GO:0005524">
    <property type="term" value="F:ATP binding"/>
    <property type="evidence" value="ECO:0007669"/>
    <property type="project" value="InterPro"/>
</dbReference>
<evidence type="ECO:0000313" key="9">
    <source>
        <dbReference type="Proteomes" id="UP001165190"/>
    </source>
</evidence>
<dbReference type="SUPFAM" id="SSF54211">
    <property type="entry name" value="Ribosomal protein S5 domain 2-like"/>
    <property type="match status" value="1"/>
</dbReference>
<dbReference type="EMBL" id="BSYR01000021">
    <property type="protein sequence ID" value="GMI86284.1"/>
    <property type="molecule type" value="Genomic_DNA"/>
</dbReference>
<dbReference type="GO" id="GO:0003677">
    <property type="term" value="F:DNA binding"/>
    <property type="evidence" value="ECO:0007669"/>
    <property type="project" value="UniProtKB-KW"/>
</dbReference>
<keyword evidence="5" id="KW-0238">DNA-binding</keyword>
<keyword evidence="4" id="KW-0799">Topoisomerase</keyword>
<evidence type="ECO:0000256" key="6">
    <source>
        <dbReference type="ARBA" id="ARBA00023235"/>
    </source>
</evidence>
<dbReference type="Proteomes" id="UP001165190">
    <property type="component" value="Unassembled WGS sequence"/>
</dbReference>
<keyword evidence="9" id="KW-1185">Reference proteome</keyword>
<dbReference type="AlphaFoldDB" id="A0A9W7M375"/>
<dbReference type="InterPro" id="IPR014721">
    <property type="entry name" value="Ribsml_uS5_D2-typ_fold_subgr"/>
</dbReference>
<comment type="catalytic activity">
    <reaction evidence="1">
        <text>ATP-dependent breakage, passage and rejoining of double-stranded DNA.</text>
        <dbReference type="EC" id="5.6.2.2"/>
    </reaction>
</comment>
<dbReference type="GO" id="GO:0000819">
    <property type="term" value="P:sister chromatid segregation"/>
    <property type="evidence" value="ECO:0007669"/>
    <property type="project" value="TreeGrafter"/>
</dbReference>
<evidence type="ECO:0000256" key="1">
    <source>
        <dbReference type="ARBA" id="ARBA00000185"/>
    </source>
</evidence>
<dbReference type="OrthoDB" id="1713745at2759"/>
<keyword evidence="6" id="KW-0413">Isomerase</keyword>
<name>A0A9W7M375_HIBTR</name>
<evidence type="ECO:0000259" key="7">
    <source>
        <dbReference type="Pfam" id="PF00204"/>
    </source>
</evidence>
<evidence type="ECO:0000256" key="4">
    <source>
        <dbReference type="ARBA" id="ARBA00023029"/>
    </source>
</evidence>
<proteinExistence type="predicted"/>
<comment type="cofactor">
    <cofactor evidence="2">
        <name>Mg(2+)</name>
        <dbReference type="ChEBI" id="CHEBI:18420"/>
    </cofactor>
</comment>
<dbReference type="InterPro" id="IPR013506">
    <property type="entry name" value="Topo_IIA_bsu_dom2"/>
</dbReference>
<dbReference type="GO" id="GO:0006265">
    <property type="term" value="P:DNA topological change"/>
    <property type="evidence" value="ECO:0007669"/>
    <property type="project" value="InterPro"/>
</dbReference>
<accession>A0A9W7M375</accession>
<evidence type="ECO:0000256" key="3">
    <source>
        <dbReference type="ARBA" id="ARBA00012895"/>
    </source>
</evidence>
<feature type="domain" description="DNA topoisomerase type IIA subunit B" evidence="7">
    <location>
        <begin position="40"/>
        <end position="110"/>
    </location>
</feature>
<evidence type="ECO:0000256" key="5">
    <source>
        <dbReference type="ARBA" id="ARBA00023125"/>
    </source>
</evidence>